<dbReference type="Proteomes" id="UP000694523">
    <property type="component" value="Unplaced"/>
</dbReference>
<reference evidence="3" key="2">
    <citation type="submission" date="2025-09" db="UniProtKB">
        <authorList>
            <consortium name="Ensembl"/>
        </authorList>
    </citation>
    <scope>IDENTIFICATION</scope>
</reference>
<feature type="signal peptide" evidence="2">
    <location>
        <begin position="1"/>
        <end position="21"/>
    </location>
</feature>
<proteinExistence type="predicted"/>
<dbReference type="InterPro" id="IPR019153">
    <property type="entry name" value="DDRGK_dom-contain"/>
</dbReference>
<dbReference type="Ensembl" id="ENSNMLT00000033204.1">
    <property type="protein sequence ID" value="ENSNMLP00000029765.1"/>
    <property type="gene ID" value="ENSNMLG00000018846.1"/>
</dbReference>
<feature type="compositionally biased region" description="Acidic residues" evidence="1">
    <location>
        <begin position="138"/>
        <end position="149"/>
    </location>
</feature>
<name>A0A8C6U391_9GOBI</name>
<reference evidence="3" key="1">
    <citation type="submission" date="2025-08" db="UniProtKB">
        <authorList>
            <consortium name="Ensembl"/>
        </authorList>
    </citation>
    <scope>IDENTIFICATION</scope>
</reference>
<evidence type="ECO:0000256" key="2">
    <source>
        <dbReference type="SAM" id="SignalP"/>
    </source>
</evidence>
<feature type="region of interest" description="Disordered" evidence="1">
    <location>
        <begin position="42"/>
        <end position="164"/>
    </location>
</feature>
<evidence type="ECO:0000256" key="1">
    <source>
        <dbReference type="SAM" id="MobiDB-lite"/>
    </source>
</evidence>
<evidence type="ECO:0008006" key="5">
    <source>
        <dbReference type="Google" id="ProtNLM"/>
    </source>
</evidence>
<evidence type="ECO:0000313" key="3">
    <source>
        <dbReference type="Ensembl" id="ENSNMLP00000029765.1"/>
    </source>
</evidence>
<feature type="chain" id="PRO_5034375768" description="DDRGK domain-containing protein 1" evidence="2">
    <location>
        <begin position="22"/>
        <end position="164"/>
    </location>
</feature>
<keyword evidence="4" id="KW-1185">Reference proteome</keyword>
<feature type="compositionally biased region" description="Polar residues" evidence="1">
    <location>
        <begin position="150"/>
        <end position="164"/>
    </location>
</feature>
<evidence type="ECO:0000313" key="4">
    <source>
        <dbReference type="Proteomes" id="UP000694523"/>
    </source>
</evidence>
<keyword evidence="2" id="KW-0732">Signal</keyword>
<protein>
    <recommendedName>
        <fullName evidence="5">DDRGK domain-containing protein 1</fullName>
    </recommendedName>
</protein>
<feature type="compositionally biased region" description="Basic and acidic residues" evidence="1">
    <location>
        <begin position="64"/>
        <end position="74"/>
    </location>
</feature>
<organism evidence="3 4">
    <name type="scientific">Neogobius melanostomus</name>
    <name type="common">round goby</name>
    <dbReference type="NCBI Taxonomy" id="47308"/>
    <lineage>
        <taxon>Eukaryota</taxon>
        <taxon>Metazoa</taxon>
        <taxon>Chordata</taxon>
        <taxon>Craniata</taxon>
        <taxon>Vertebrata</taxon>
        <taxon>Euteleostomi</taxon>
        <taxon>Actinopterygii</taxon>
        <taxon>Neopterygii</taxon>
        <taxon>Teleostei</taxon>
        <taxon>Neoteleostei</taxon>
        <taxon>Acanthomorphata</taxon>
        <taxon>Gobiaria</taxon>
        <taxon>Gobiiformes</taxon>
        <taxon>Gobioidei</taxon>
        <taxon>Gobiidae</taxon>
        <taxon>Benthophilinae</taxon>
        <taxon>Neogobiini</taxon>
        <taxon>Neogobius</taxon>
    </lineage>
</organism>
<sequence length="164" mass="19218">MDPVLYITAAVILHVLLVIYAADVEQRRDVVQAAVARPRVPEERGAGMPRRRRNMAAVMAHRRPQAEERERDQDQYEEDTEEPQNVQPTVKVGAKKQRKLEEKQAKKAQREEEAEQRAKEEQERREEEDYQKLKAEFIIEDQGEEEQLTEDQVTNPTLSTSYLY</sequence>
<dbReference type="AlphaFoldDB" id="A0A8C6U391"/>
<accession>A0A8C6U391</accession>
<feature type="compositionally biased region" description="Basic and acidic residues" evidence="1">
    <location>
        <begin position="99"/>
        <end position="137"/>
    </location>
</feature>
<dbReference type="Pfam" id="PF09756">
    <property type="entry name" value="DDRGK"/>
    <property type="match status" value="1"/>
</dbReference>